<evidence type="ECO:0000313" key="15">
    <source>
        <dbReference type="Proteomes" id="UP000178681"/>
    </source>
</evidence>
<dbReference type="FunFam" id="1.10.730.10:FF:000008">
    <property type="entry name" value="Arginine--tRNA ligase"/>
    <property type="match status" value="1"/>
</dbReference>
<feature type="short sequence motif" description="'HIGH' region" evidence="10">
    <location>
        <begin position="121"/>
        <end position="131"/>
    </location>
</feature>
<dbReference type="EC" id="6.1.1.19" evidence="10"/>
<dbReference type="Pfam" id="PF00750">
    <property type="entry name" value="tRNA-synt_1d"/>
    <property type="match status" value="1"/>
</dbReference>
<dbReference type="InterPro" id="IPR001278">
    <property type="entry name" value="Arg-tRNA-ligase"/>
</dbReference>
<dbReference type="SMART" id="SM00836">
    <property type="entry name" value="DALR_1"/>
    <property type="match status" value="1"/>
</dbReference>
<evidence type="ECO:0000256" key="9">
    <source>
        <dbReference type="ARBA" id="ARBA00049339"/>
    </source>
</evidence>
<keyword evidence="8 10" id="KW-0030">Aminoacyl-tRNA synthetase</keyword>
<dbReference type="InterPro" id="IPR014729">
    <property type="entry name" value="Rossmann-like_a/b/a_fold"/>
</dbReference>
<dbReference type="InterPro" id="IPR005148">
    <property type="entry name" value="Arg-tRNA-synth_N"/>
</dbReference>
<keyword evidence="7 10" id="KW-0648">Protein biosynthesis</keyword>
<dbReference type="CDD" id="cd07956">
    <property type="entry name" value="Anticodon_Ia_Arg"/>
    <property type="match status" value="1"/>
</dbReference>
<dbReference type="InterPro" id="IPR009080">
    <property type="entry name" value="tRNAsynth_Ia_anticodon-bd"/>
</dbReference>
<reference evidence="14 15" key="1">
    <citation type="journal article" date="2016" name="Nat. Commun.">
        <title>Thousands of microbial genomes shed light on interconnected biogeochemical processes in an aquifer system.</title>
        <authorList>
            <person name="Anantharaman K."/>
            <person name="Brown C.T."/>
            <person name="Hug L.A."/>
            <person name="Sharon I."/>
            <person name="Castelle C.J."/>
            <person name="Probst A.J."/>
            <person name="Thomas B.C."/>
            <person name="Singh A."/>
            <person name="Wilkins M.J."/>
            <person name="Karaoz U."/>
            <person name="Brodie E.L."/>
            <person name="Williams K.H."/>
            <person name="Hubbard S.S."/>
            <person name="Banfield J.F."/>
        </authorList>
    </citation>
    <scope>NUCLEOTIDE SEQUENCE [LARGE SCALE GENOMIC DNA]</scope>
</reference>
<dbReference type="HAMAP" id="MF_00123">
    <property type="entry name" value="Arg_tRNA_synth"/>
    <property type="match status" value="1"/>
</dbReference>
<comment type="similarity">
    <text evidence="2 10 11">Belongs to the class-I aminoacyl-tRNA synthetase family.</text>
</comment>
<evidence type="ECO:0000256" key="4">
    <source>
        <dbReference type="ARBA" id="ARBA00022598"/>
    </source>
</evidence>
<dbReference type="SMART" id="SM01016">
    <property type="entry name" value="Arg_tRNA_synt_N"/>
    <property type="match status" value="1"/>
</dbReference>
<evidence type="ECO:0000256" key="1">
    <source>
        <dbReference type="ARBA" id="ARBA00004496"/>
    </source>
</evidence>
<dbReference type="GO" id="GO:0006420">
    <property type="term" value="P:arginyl-tRNA aminoacylation"/>
    <property type="evidence" value="ECO:0007669"/>
    <property type="project" value="UniProtKB-UniRule"/>
</dbReference>
<evidence type="ECO:0000256" key="5">
    <source>
        <dbReference type="ARBA" id="ARBA00022741"/>
    </source>
</evidence>
<comment type="subcellular location">
    <subcellularLocation>
        <location evidence="1 10">Cytoplasm</location>
    </subcellularLocation>
</comment>
<keyword evidence="3 10" id="KW-0963">Cytoplasm</keyword>
<feature type="domain" description="Arginyl tRNA synthetase N-terminal" evidence="13">
    <location>
        <begin position="6"/>
        <end position="87"/>
    </location>
</feature>
<dbReference type="GO" id="GO:0005737">
    <property type="term" value="C:cytoplasm"/>
    <property type="evidence" value="ECO:0007669"/>
    <property type="project" value="UniProtKB-SubCell"/>
</dbReference>
<dbReference type="EMBL" id="MFJG01000002">
    <property type="protein sequence ID" value="OGG07736.1"/>
    <property type="molecule type" value="Genomic_DNA"/>
</dbReference>
<dbReference type="STRING" id="1798377.A2872_02110"/>
<comment type="subunit">
    <text evidence="10">Monomer.</text>
</comment>
<evidence type="ECO:0000256" key="8">
    <source>
        <dbReference type="ARBA" id="ARBA00023146"/>
    </source>
</evidence>
<dbReference type="NCBIfam" id="TIGR00456">
    <property type="entry name" value="argS"/>
    <property type="match status" value="1"/>
</dbReference>
<name>A0A1F5Z5M2_9BACT</name>
<comment type="catalytic activity">
    <reaction evidence="9 10">
        <text>tRNA(Arg) + L-arginine + ATP = L-arginyl-tRNA(Arg) + AMP + diphosphate</text>
        <dbReference type="Rhea" id="RHEA:20301"/>
        <dbReference type="Rhea" id="RHEA-COMP:9658"/>
        <dbReference type="Rhea" id="RHEA-COMP:9673"/>
        <dbReference type="ChEBI" id="CHEBI:30616"/>
        <dbReference type="ChEBI" id="CHEBI:32682"/>
        <dbReference type="ChEBI" id="CHEBI:33019"/>
        <dbReference type="ChEBI" id="CHEBI:78442"/>
        <dbReference type="ChEBI" id="CHEBI:78513"/>
        <dbReference type="ChEBI" id="CHEBI:456215"/>
        <dbReference type="EC" id="6.1.1.19"/>
    </reaction>
</comment>
<comment type="caution">
    <text evidence="14">The sequence shown here is derived from an EMBL/GenBank/DDBJ whole genome shotgun (WGS) entry which is preliminary data.</text>
</comment>
<dbReference type="PANTHER" id="PTHR11956:SF5">
    <property type="entry name" value="ARGININE--TRNA LIGASE, CYTOPLASMIC"/>
    <property type="match status" value="1"/>
</dbReference>
<dbReference type="InterPro" id="IPR036695">
    <property type="entry name" value="Arg-tRNA-synth_N_sf"/>
</dbReference>
<dbReference type="AlphaFoldDB" id="A0A1F5Z5M2"/>
<dbReference type="Pfam" id="PF05746">
    <property type="entry name" value="DALR_1"/>
    <property type="match status" value="1"/>
</dbReference>
<dbReference type="Pfam" id="PF03485">
    <property type="entry name" value="Arg_tRNA_synt_N"/>
    <property type="match status" value="1"/>
</dbReference>
<evidence type="ECO:0000256" key="3">
    <source>
        <dbReference type="ARBA" id="ARBA00022490"/>
    </source>
</evidence>
<evidence type="ECO:0000256" key="7">
    <source>
        <dbReference type="ARBA" id="ARBA00022917"/>
    </source>
</evidence>
<dbReference type="PANTHER" id="PTHR11956">
    <property type="entry name" value="ARGINYL-TRNA SYNTHETASE"/>
    <property type="match status" value="1"/>
</dbReference>
<evidence type="ECO:0000259" key="12">
    <source>
        <dbReference type="SMART" id="SM00836"/>
    </source>
</evidence>
<dbReference type="Gene3D" id="1.10.730.10">
    <property type="entry name" value="Isoleucyl-tRNA Synthetase, Domain 1"/>
    <property type="match status" value="1"/>
</dbReference>
<evidence type="ECO:0000256" key="2">
    <source>
        <dbReference type="ARBA" id="ARBA00005594"/>
    </source>
</evidence>
<keyword evidence="6 10" id="KW-0067">ATP-binding</keyword>
<dbReference type="GO" id="GO:0005524">
    <property type="term" value="F:ATP binding"/>
    <property type="evidence" value="ECO:0007669"/>
    <property type="project" value="UniProtKB-UniRule"/>
</dbReference>
<proteinExistence type="inferred from homology"/>
<evidence type="ECO:0000256" key="6">
    <source>
        <dbReference type="ARBA" id="ARBA00022840"/>
    </source>
</evidence>
<organism evidence="14 15">
    <name type="scientific">Candidatus Gottesmanbacteria bacterium RIFCSPHIGHO2_01_FULL_42_12</name>
    <dbReference type="NCBI Taxonomy" id="1798377"/>
    <lineage>
        <taxon>Bacteria</taxon>
        <taxon>Candidatus Gottesmaniibacteriota</taxon>
    </lineage>
</organism>
<sequence>MTKIQDQLKQAIFDAVKTAYPEVEVKLEEIILDHPTVEEFGDYSTNLPLRLSKQLNKNPQEVADKIIAEMSSPVAAVAKAGFINFTLTLEFLISEMTKVGKNFGENQLLAGQKIMVEYAHPNTHKEMHIGHMRTLITGEALARIFTACGAMVYRANYQGDIGPHVAKAVWGADKLLKNKGLTWEEIEKKSLPEKAHFLGEGYVSGVSGYEENKAAIDELNSKLYASDPTISEIYKKTRQWSLDYYDSLYQRFNTKFDHLYFESEVAQAGKKIVMDNVGKVFTKSDGAIIFDGEKYGLHKRVFITTDGNPTYEAKDMGLAPAQFSDFPFDKCIHVVANEQAGYFKVIIKALELIDAKYIGREHHLSMGMVQLVGKKMSSRTGILITVDGLIDDVKNLLPNKGTPEAVEPVAIGAVKYSVLKTDPLLNAMFDLEKSVSLDGDSGPYLQYTYARSCSVIAKSNATKRSLKDRHAPLAMTPEEIKLLRYLYRFPEVVEQAAKQYAPNVLCTYLFELAKRFNNFYNNCQIISDDKNLTANRLLLTASVSQIIANGLNLLGIEALEKM</sequence>
<dbReference type="Gene3D" id="3.30.1360.70">
    <property type="entry name" value="Arginyl tRNA synthetase N-terminal domain"/>
    <property type="match status" value="1"/>
</dbReference>
<dbReference type="SUPFAM" id="SSF52374">
    <property type="entry name" value="Nucleotidylyl transferase"/>
    <property type="match status" value="1"/>
</dbReference>
<keyword evidence="5 10" id="KW-0547">Nucleotide-binding</keyword>
<accession>A0A1F5Z5M2</accession>
<dbReference type="Gene3D" id="3.40.50.620">
    <property type="entry name" value="HUPs"/>
    <property type="match status" value="1"/>
</dbReference>
<evidence type="ECO:0000313" key="14">
    <source>
        <dbReference type="EMBL" id="OGG07736.1"/>
    </source>
</evidence>
<keyword evidence="4 10" id="KW-0436">Ligase</keyword>
<dbReference type="Proteomes" id="UP000178681">
    <property type="component" value="Unassembled WGS sequence"/>
</dbReference>
<dbReference type="GO" id="GO:0004814">
    <property type="term" value="F:arginine-tRNA ligase activity"/>
    <property type="evidence" value="ECO:0007669"/>
    <property type="project" value="UniProtKB-UniRule"/>
</dbReference>
<dbReference type="SUPFAM" id="SSF55190">
    <property type="entry name" value="Arginyl-tRNA synthetase (ArgRS), N-terminal 'additional' domain"/>
    <property type="match status" value="1"/>
</dbReference>
<dbReference type="InterPro" id="IPR035684">
    <property type="entry name" value="ArgRS_core"/>
</dbReference>
<dbReference type="InterPro" id="IPR008909">
    <property type="entry name" value="DALR_anticod-bd"/>
</dbReference>
<evidence type="ECO:0000256" key="10">
    <source>
        <dbReference type="HAMAP-Rule" id="MF_00123"/>
    </source>
</evidence>
<evidence type="ECO:0000259" key="13">
    <source>
        <dbReference type="SMART" id="SM01016"/>
    </source>
</evidence>
<feature type="domain" description="DALR anticodon binding" evidence="12">
    <location>
        <begin position="445"/>
        <end position="562"/>
    </location>
</feature>
<protein>
    <recommendedName>
        <fullName evidence="10">Arginine--tRNA ligase</fullName>
        <ecNumber evidence="10">6.1.1.19</ecNumber>
    </recommendedName>
    <alternativeName>
        <fullName evidence="10">Arginyl-tRNA synthetase</fullName>
        <shortName evidence="10">ArgRS</shortName>
    </alternativeName>
</protein>
<dbReference type="PRINTS" id="PR01038">
    <property type="entry name" value="TRNASYNTHARG"/>
</dbReference>
<dbReference type="SUPFAM" id="SSF47323">
    <property type="entry name" value="Anticodon-binding domain of a subclass of class I aminoacyl-tRNA synthetases"/>
    <property type="match status" value="1"/>
</dbReference>
<gene>
    <name evidence="10" type="primary">argS</name>
    <name evidence="14" type="ORF">A2872_02110</name>
</gene>
<evidence type="ECO:0000256" key="11">
    <source>
        <dbReference type="RuleBase" id="RU363038"/>
    </source>
</evidence>